<keyword evidence="1" id="KW-0472">Membrane</keyword>
<dbReference type="Proteomes" id="UP000180246">
    <property type="component" value="Unassembled WGS sequence"/>
</dbReference>
<organism evidence="2 3">
    <name type="scientific">Massilia timonae</name>
    <dbReference type="NCBI Taxonomy" id="47229"/>
    <lineage>
        <taxon>Bacteria</taxon>
        <taxon>Pseudomonadati</taxon>
        <taxon>Pseudomonadota</taxon>
        <taxon>Betaproteobacteria</taxon>
        <taxon>Burkholderiales</taxon>
        <taxon>Oxalobacteraceae</taxon>
        <taxon>Telluria group</taxon>
        <taxon>Massilia</taxon>
    </lineage>
</organism>
<name>A0A1S2N9Z6_9BURK</name>
<evidence type="ECO:0000256" key="1">
    <source>
        <dbReference type="SAM" id="Phobius"/>
    </source>
</evidence>
<evidence type="ECO:0000313" key="2">
    <source>
        <dbReference type="EMBL" id="OIJ41809.1"/>
    </source>
</evidence>
<protein>
    <submittedName>
        <fullName evidence="2">Uncharacterized protein</fullName>
    </submittedName>
</protein>
<accession>A0A1S2N9Z6</accession>
<evidence type="ECO:0000313" key="3">
    <source>
        <dbReference type="Proteomes" id="UP000180246"/>
    </source>
</evidence>
<proteinExistence type="predicted"/>
<sequence>MTYSARTLLSCLHKMEMGMRVREKLKRSLARWYGVLMLCCAIVVSAMVEQLPLLPY</sequence>
<keyword evidence="1" id="KW-0812">Transmembrane</keyword>
<feature type="transmembrane region" description="Helical" evidence="1">
    <location>
        <begin position="29"/>
        <end position="48"/>
    </location>
</feature>
<gene>
    <name evidence="2" type="ORF">LO55_27</name>
</gene>
<dbReference type="EMBL" id="JRYB01000001">
    <property type="protein sequence ID" value="OIJ41809.1"/>
    <property type="molecule type" value="Genomic_DNA"/>
</dbReference>
<keyword evidence="1" id="KW-1133">Transmembrane helix</keyword>
<comment type="caution">
    <text evidence="2">The sequence shown here is derived from an EMBL/GenBank/DDBJ whole genome shotgun (WGS) entry which is preliminary data.</text>
</comment>
<reference evidence="2 3" key="1">
    <citation type="submission" date="2014-10" db="EMBL/GenBank/DDBJ databases">
        <authorList>
            <person name="Seo M.-J."/>
            <person name="Seok Y.J."/>
            <person name="Cha I.-T."/>
        </authorList>
    </citation>
    <scope>NUCLEOTIDE SEQUENCE [LARGE SCALE GENOMIC DNA]</scope>
    <source>
        <strain evidence="2 3">NEU</strain>
    </source>
</reference>
<dbReference type="AlphaFoldDB" id="A0A1S2N9Z6"/>